<evidence type="ECO:0000313" key="6">
    <source>
        <dbReference type="Proteomes" id="UP001597525"/>
    </source>
</evidence>
<comment type="caution">
    <text evidence="5">The sequence shown here is derived from an EMBL/GenBank/DDBJ whole genome shotgun (WGS) entry which is preliminary data.</text>
</comment>
<dbReference type="InterPro" id="IPR048405">
    <property type="entry name" value="GldM_Ig-like-1"/>
</dbReference>
<dbReference type="Pfam" id="PF12080">
    <property type="entry name" value="GldM_4th"/>
    <property type="match status" value="1"/>
</dbReference>
<dbReference type="InterPro" id="IPR048406">
    <property type="entry name" value="GldM_Ig-like-2"/>
</dbReference>
<evidence type="ECO:0000259" key="2">
    <source>
        <dbReference type="Pfam" id="PF12081"/>
    </source>
</evidence>
<evidence type="ECO:0000259" key="3">
    <source>
        <dbReference type="Pfam" id="PF21601"/>
    </source>
</evidence>
<feature type="domain" description="Gliding motility-associated protein GldM first immunoglobulin-like" evidence="3">
    <location>
        <begin position="217"/>
        <end position="314"/>
    </location>
</feature>
<proteinExistence type="predicted"/>
<dbReference type="NCBIfam" id="TIGR03517">
    <property type="entry name" value="GldM_gliding"/>
    <property type="match status" value="1"/>
</dbReference>
<dbReference type="Pfam" id="PF21602">
    <property type="entry name" value="GldM_3rd"/>
    <property type="match status" value="1"/>
</dbReference>
<evidence type="ECO:0000259" key="4">
    <source>
        <dbReference type="Pfam" id="PF21602"/>
    </source>
</evidence>
<dbReference type="InterPro" id="IPR022719">
    <property type="entry name" value="Motility-assoc_prot_GldM_C"/>
</dbReference>
<name>A0ABW6BET6_9SPHI</name>
<dbReference type="Pfam" id="PF21601">
    <property type="entry name" value="GldM_2nd"/>
    <property type="match status" value="1"/>
</dbReference>
<dbReference type="Proteomes" id="UP001597525">
    <property type="component" value="Unassembled WGS sequence"/>
</dbReference>
<dbReference type="InterPro" id="IPR019859">
    <property type="entry name" value="Motility-assoc_prot_GldM"/>
</dbReference>
<sequence>MAGKKETPRQRMIGILYLVLLGLVALNVSDSILDAFKNLGNSLGTSTQNTQAGIDNMFLAFRETKLKENPERAQPILDKAEQAQALVQKLTNKVKELNTLLTSEGGGMDEETGDVKYRGSTDISARLMINEGRGKELRDLVSATKIALLKLTNNEVGLTLDADDPAARAGIKKTWEEANFGDGIPLTAAITALEKINADAKNAESAVVKHIFGKMDQAVVNLDKFAAVAVAPTSYLIQGQPYTAKVFLTAYDSKASPQITVGGSSLPVSDGQGLYQVNTGSPGVFTWQGTIRVQQTDGSVKTYQTEPMTYQVAKPSAVVSPDAMNVLYIGVDNPISVSAPGIASENLDVSGTGVSISKTAGGRYIARVSNAGEATVNVLARVDGKAQQIGSSKFRVKRIPKPTARVAGKTGGRISAAQLRGQNVVSASLDNFEFDAKFKISKFNMYIAKPRVDPIGPYQAAGSSFSAQMKTGLGGVTAGSVVMIYDIVGVGPDGVAQNLDPITFQVTN</sequence>
<feature type="domain" description="Gliding motility-associated protein GldM second immunoglobulin-like" evidence="4">
    <location>
        <begin position="316"/>
        <end position="397"/>
    </location>
</feature>
<dbReference type="Pfam" id="PF12081">
    <property type="entry name" value="GldM_1st"/>
    <property type="match status" value="1"/>
</dbReference>
<dbReference type="InterPro" id="IPR022720">
    <property type="entry name" value="Motility-assoc_prot_GldM_N"/>
</dbReference>
<organism evidence="5 6">
    <name type="scientific">Sphingobacterium bambusae</name>
    <dbReference type="NCBI Taxonomy" id="662858"/>
    <lineage>
        <taxon>Bacteria</taxon>
        <taxon>Pseudomonadati</taxon>
        <taxon>Bacteroidota</taxon>
        <taxon>Sphingobacteriia</taxon>
        <taxon>Sphingobacteriales</taxon>
        <taxon>Sphingobacteriaceae</taxon>
        <taxon>Sphingobacterium</taxon>
    </lineage>
</organism>
<keyword evidence="6" id="KW-1185">Reference proteome</keyword>
<feature type="domain" description="Gliding motility-associated protein GldM C-terminal" evidence="1">
    <location>
        <begin position="400"/>
        <end position="507"/>
    </location>
</feature>
<evidence type="ECO:0000259" key="1">
    <source>
        <dbReference type="Pfam" id="PF12080"/>
    </source>
</evidence>
<dbReference type="EMBL" id="JBHUPB010000004">
    <property type="protein sequence ID" value="MFD2966994.1"/>
    <property type="molecule type" value="Genomic_DNA"/>
</dbReference>
<evidence type="ECO:0000313" key="5">
    <source>
        <dbReference type="EMBL" id="MFD2966994.1"/>
    </source>
</evidence>
<feature type="domain" description="Gliding motility-associated protein GldM N-terminal" evidence="2">
    <location>
        <begin position="32"/>
        <end position="212"/>
    </location>
</feature>
<reference evidence="6" key="1">
    <citation type="journal article" date="2019" name="Int. J. Syst. Evol. Microbiol.">
        <title>The Global Catalogue of Microorganisms (GCM) 10K type strain sequencing project: providing services to taxonomists for standard genome sequencing and annotation.</title>
        <authorList>
            <consortium name="The Broad Institute Genomics Platform"/>
            <consortium name="The Broad Institute Genome Sequencing Center for Infectious Disease"/>
            <person name="Wu L."/>
            <person name="Ma J."/>
        </authorList>
    </citation>
    <scope>NUCLEOTIDE SEQUENCE [LARGE SCALE GENOMIC DNA]</scope>
    <source>
        <strain evidence="6">KCTC 22814</strain>
    </source>
</reference>
<dbReference type="RefSeq" id="WP_320182691.1">
    <property type="nucleotide sequence ID" value="NZ_CP138332.1"/>
</dbReference>
<protein>
    <submittedName>
        <fullName evidence="5">Gliding motility protein GldM</fullName>
    </submittedName>
</protein>
<gene>
    <name evidence="5" type="primary">gldM</name>
    <name evidence="5" type="ORF">ACFS7Y_06330</name>
</gene>
<accession>A0ABW6BET6</accession>